<comment type="similarity">
    <text evidence="1">Belongs to the disease resistance NB-LRR family.</text>
</comment>
<dbReference type="InterPro" id="IPR027417">
    <property type="entry name" value="P-loop_NTPase"/>
</dbReference>
<protein>
    <submittedName>
        <fullName evidence="12">Uncharacterized protein</fullName>
    </submittedName>
</protein>
<dbReference type="InterPro" id="IPR002182">
    <property type="entry name" value="NB-ARC"/>
</dbReference>
<keyword evidence="5" id="KW-0611">Plant defense</keyword>
<dbReference type="Gene3D" id="1.10.10.10">
    <property type="entry name" value="Winged helix-like DNA-binding domain superfamily/Winged helix DNA-binding domain"/>
    <property type="match status" value="1"/>
</dbReference>
<dbReference type="Gene3D" id="3.40.50.300">
    <property type="entry name" value="P-loop containing nucleotide triphosphate hydrolases"/>
    <property type="match status" value="1"/>
</dbReference>
<accession>A0AAD8R2Q3</accession>
<keyword evidence="4" id="KW-0547">Nucleotide-binding</keyword>
<feature type="domain" description="Disease resistance R13L4/SHOC-2-like LRR" evidence="11">
    <location>
        <begin position="697"/>
        <end position="1022"/>
    </location>
</feature>
<sequence length="1081" mass="123663">MVALLLEDEQAFDDDLREHLLIIASLQDMVDAEVEKGKRPRRGGSRPGRRKSKPRQRMEGHAMLHNDYFADDATHADNFRRRYRMSKGLFMNILHDVREFDPYFKLKLDAVGVVGFSSIQKCTAAMRMLAYGAPATHDDYLRMNTLYLVLRKVALSLGEAALEKLGTELVEVASVRTDFEYGMKRTESELVILQAFIGQVNTHNVGDKTFEAWLGQVTNVAHQVEDIIDEYSFLTSQAAVINNFFKRKFHQAKSFAAWQSLSNQIDEVETQIQRISTMKDCYAISVGEPGKNSTLQYARQLSLSDSAYLSDDAELVGNASEIARLKQWLLSEQQDRSIMSILGMGGLGKTTIASSVYKNQQISRVFDCYAWVTLSQNYQVEDLMRQIMKQLIDQRSHMASGIATLSRVGLIEELQSYLRDKKYLIVLDDVWDTNAWLFFNSALVRNNRGSRVLVTTRKKDVASVANDGFVVELKILSYTEAWHLFCQKAFRRLDDKICPVNLRPWAEKIVKKCQGLPLALVAIGSLLSYRELEEQEWSSLHNQLSWQLANSPELSWIMRILNLSLNDLPGYLKICFLYCSLFPEDYKIKRRWICRLWVTEGLVEERGAGTTMEEVAECYLNELTRRSLLEVAERNVHGRARSFQMHDLVRDACLTVANREKFAGVYGASGINQVTSEARRLFVQKDARSLKVAAASQIRSFILFDTQVASSWIHDISSNFRLIRVLCLRFANIHQVPGVVSDLLNLHYLDLAHTKVQHIPASFGKLRNLQVLDLRFSYVEQLPWEITLLTKLRHLYVYMLHDVQERIFDCFSATNMLGNICCLKNLQTLQSVSANKDMITQLGNLTLMRSLAIMKMQQNYIAELWGSLANMPSLSRLVIFANSKDEVLNLLMLKPLPNLKLFWLRGRLYDGVLPQMFASFQKLATLKLDCCFLKKDPISSFAHMLCLVDLKLYKTYDGEELKFRAGWFPKLISLELGGMEHLNSIEIEECTMKVLHTLEMVGLRDLNAVPQGIKHIKTLQKMLLTDMSKEFIDRLQGADSYIVQHIPNIQSFESSNSQAVNKLVLLPHLAKKYGTGWWELS</sequence>
<dbReference type="Pfam" id="PF23598">
    <property type="entry name" value="LRR_14"/>
    <property type="match status" value="1"/>
</dbReference>
<dbReference type="SUPFAM" id="SSF52540">
    <property type="entry name" value="P-loop containing nucleoside triphosphate hydrolases"/>
    <property type="match status" value="1"/>
</dbReference>
<dbReference type="InterPro" id="IPR041118">
    <property type="entry name" value="Rx_N"/>
</dbReference>
<evidence type="ECO:0000256" key="2">
    <source>
        <dbReference type="ARBA" id="ARBA00022614"/>
    </source>
</evidence>
<dbReference type="GO" id="GO:0043531">
    <property type="term" value="F:ADP binding"/>
    <property type="evidence" value="ECO:0007669"/>
    <property type="project" value="InterPro"/>
</dbReference>
<keyword evidence="6" id="KW-0175">Coiled coil</keyword>
<proteinExistence type="inferred from homology"/>
<dbReference type="InterPro" id="IPR044974">
    <property type="entry name" value="Disease_R_plants"/>
</dbReference>
<dbReference type="PANTHER" id="PTHR23155">
    <property type="entry name" value="DISEASE RESISTANCE PROTEIN RP"/>
    <property type="match status" value="1"/>
</dbReference>
<feature type="domain" description="Disease resistance protein winged helix" evidence="10">
    <location>
        <begin position="581"/>
        <end position="651"/>
    </location>
</feature>
<keyword evidence="2" id="KW-0433">Leucine-rich repeat</keyword>
<dbReference type="PANTHER" id="PTHR23155:SF1182">
    <property type="entry name" value="OS07G0186500 PROTEIN"/>
    <property type="match status" value="1"/>
</dbReference>
<dbReference type="SUPFAM" id="SSF52058">
    <property type="entry name" value="L domain-like"/>
    <property type="match status" value="1"/>
</dbReference>
<dbReference type="GO" id="GO:0002758">
    <property type="term" value="P:innate immune response-activating signaling pathway"/>
    <property type="evidence" value="ECO:0007669"/>
    <property type="project" value="UniProtKB-ARBA"/>
</dbReference>
<feature type="region of interest" description="Disordered" evidence="7">
    <location>
        <begin position="33"/>
        <end position="57"/>
    </location>
</feature>
<evidence type="ECO:0000256" key="7">
    <source>
        <dbReference type="SAM" id="MobiDB-lite"/>
    </source>
</evidence>
<evidence type="ECO:0000259" key="8">
    <source>
        <dbReference type="Pfam" id="PF00931"/>
    </source>
</evidence>
<dbReference type="InterPro" id="IPR042197">
    <property type="entry name" value="Apaf_helical"/>
</dbReference>
<dbReference type="GO" id="GO:0042742">
    <property type="term" value="P:defense response to bacterium"/>
    <property type="evidence" value="ECO:0007669"/>
    <property type="project" value="UniProtKB-ARBA"/>
</dbReference>
<reference evidence="12" key="1">
    <citation type="submission" date="2023-07" db="EMBL/GenBank/DDBJ databases">
        <title>A chromosome-level genome assembly of Lolium multiflorum.</title>
        <authorList>
            <person name="Chen Y."/>
            <person name="Copetti D."/>
            <person name="Kolliker R."/>
            <person name="Studer B."/>
        </authorList>
    </citation>
    <scope>NUCLEOTIDE SEQUENCE</scope>
    <source>
        <strain evidence="12">02402/16</strain>
        <tissue evidence="12">Leaf</tissue>
    </source>
</reference>
<dbReference type="Gene3D" id="1.20.5.4130">
    <property type="match status" value="1"/>
</dbReference>
<dbReference type="Pfam" id="PF00931">
    <property type="entry name" value="NB-ARC"/>
    <property type="match status" value="1"/>
</dbReference>
<evidence type="ECO:0000256" key="5">
    <source>
        <dbReference type="ARBA" id="ARBA00022821"/>
    </source>
</evidence>
<evidence type="ECO:0000259" key="11">
    <source>
        <dbReference type="Pfam" id="PF23598"/>
    </source>
</evidence>
<evidence type="ECO:0000256" key="3">
    <source>
        <dbReference type="ARBA" id="ARBA00022737"/>
    </source>
</evidence>
<dbReference type="AlphaFoldDB" id="A0AAD8R2Q3"/>
<feature type="domain" description="Disease resistance N-terminal" evidence="9">
    <location>
        <begin position="160"/>
        <end position="239"/>
    </location>
</feature>
<organism evidence="12 13">
    <name type="scientific">Lolium multiflorum</name>
    <name type="common">Italian ryegrass</name>
    <name type="synonym">Lolium perenne subsp. multiflorum</name>
    <dbReference type="NCBI Taxonomy" id="4521"/>
    <lineage>
        <taxon>Eukaryota</taxon>
        <taxon>Viridiplantae</taxon>
        <taxon>Streptophyta</taxon>
        <taxon>Embryophyta</taxon>
        <taxon>Tracheophyta</taxon>
        <taxon>Spermatophyta</taxon>
        <taxon>Magnoliopsida</taxon>
        <taxon>Liliopsida</taxon>
        <taxon>Poales</taxon>
        <taxon>Poaceae</taxon>
        <taxon>BOP clade</taxon>
        <taxon>Pooideae</taxon>
        <taxon>Poodae</taxon>
        <taxon>Poeae</taxon>
        <taxon>Poeae Chloroplast Group 2 (Poeae type)</taxon>
        <taxon>Loliodinae</taxon>
        <taxon>Loliinae</taxon>
        <taxon>Lolium</taxon>
    </lineage>
</organism>
<evidence type="ECO:0000256" key="4">
    <source>
        <dbReference type="ARBA" id="ARBA00022741"/>
    </source>
</evidence>
<feature type="compositionally biased region" description="Basic residues" evidence="7">
    <location>
        <begin position="38"/>
        <end position="55"/>
    </location>
</feature>
<dbReference type="PRINTS" id="PR00364">
    <property type="entry name" value="DISEASERSIST"/>
</dbReference>
<dbReference type="Pfam" id="PF23559">
    <property type="entry name" value="WHD_DRP"/>
    <property type="match status" value="1"/>
</dbReference>
<dbReference type="FunFam" id="1.10.10.10:FF:000322">
    <property type="entry name" value="Probable disease resistance protein At1g63360"/>
    <property type="match status" value="1"/>
</dbReference>
<evidence type="ECO:0000313" key="12">
    <source>
        <dbReference type="EMBL" id="KAK1611864.1"/>
    </source>
</evidence>
<gene>
    <name evidence="12" type="ORF">QYE76_035537</name>
</gene>
<dbReference type="EMBL" id="JAUUTY010000007">
    <property type="protein sequence ID" value="KAK1611864.1"/>
    <property type="molecule type" value="Genomic_DNA"/>
</dbReference>
<dbReference type="Gene3D" id="3.80.10.10">
    <property type="entry name" value="Ribonuclease Inhibitor"/>
    <property type="match status" value="1"/>
</dbReference>
<dbReference type="FunFam" id="3.40.50.300:FF:001091">
    <property type="entry name" value="Probable disease resistance protein At1g61300"/>
    <property type="match status" value="1"/>
</dbReference>
<evidence type="ECO:0000313" key="13">
    <source>
        <dbReference type="Proteomes" id="UP001231189"/>
    </source>
</evidence>
<keyword evidence="13" id="KW-1185">Reference proteome</keyword>
<keyword evidence="3" id="KW-0677">Repeat</keyword>
<evidence type="ECO:0000256" key="6">
    <source>
        <dbReference type="ARBA" id="ARBA00023054"/>
    </source>
</evidence>
<evidence type="ECO:0000256" key="1">
    <source>
        <dbReference type="ARBA" id="ARBA00008894"/>
    </source>
</evidence>
<feature type="domain" description="NB-ARC" evidence="8">
    <location>
        <begin position="321"/>
        <end position="492"/>
    </location>
</feature>
<dbReference type="InterPro" id="IPR032675">
    <property type="entry name" value="LRR_dom_sf"/>
</dbReference>
<dbReference type="InterPro" id="IPR036388">
    <property type="entry name" value="WH-like_DNA-bd_sf"/>
</dbReference>
<dbReference type="GO" id="GO:0009626">
    <property type="term" value="P:plant-type hypersensitive response"/>
    <property type="evidence" value="ECO:0007669"/>
    <property type="project" value="UniProtKB-ARBA"/>
</dbReference>
<comment type="caution">
    <text evidence="12">The sequence shown here is derived from an EMBL/GenBank/DDBJ whole genome shotgun (WGS) entry which is preliminary data.</text>
</comment>
<dbReference type="InterPro" id="IPR058922">
    <property type="entry name" value="WHD_DRP"/>
</dbReference>
<evidence type="ECO:0000259" key="10">
    <source>
        <dbReference type="Pfam" id="PF23559"/>
    </source>
</evidence>
<name>A0AAD8R2Q3_LOLMU</name>
<dbReference type="Proteomes" id="UP001231189">
    <property type="component" value="Unassembled WGS sequence"/>
</dbReference>
<evidence type="ECO:0000259" key="9">
    <source>
        <dbReference type="Pfam" id="PF18052"/>
    </source>
</evidence>
<dbReference type="Gene3D" id="1.10.8.430">
    <property type="entry name" value="Helical domain of apoptotic protease-activating factors"/>
    <property type="match status" value="1"/>
</dbReference>
<dbReference type="InterPro" id="IPR055414">
    <property type="entry name" value="LRR_R13L4/SHOC2-like"/>
</dbReference>
<dbReference type="Pfam" id="PF18052">
    <property type="entry name" value="Rx_N"/>
    <property type="match status" value="1"/>
</dbReference>